<dbReference type="AlphaFoldDB" id="A0A371IJR4"/>
<dbReference type="Proteomes" id="UP000093352">
    <property type="component" value="Unassembled WGS sequence"/>
</dbReference>
<dbReference type="STRING" id="1871336.BBG48_05165"/>
<reference evidence="1 2" key="1">
    <citation type="journal article" date="2016" name="Genome Announc.">
        <title>Draft Genome Sequence of Criibacterium bergeronii gen. nov., sp. nov., Strain CCRI-22567T, Isolated from a Vaginal Sample from a Woman with Bacterial Vaginosis.</title>
        <authorList>
            <person name="Maheux A.F."/>
            <person name="Berube E."/>
            <person name="Boudreau D.K."/>
            <person name="Raymond F."/>
            <person name="Corbeil J."/>
            <person name="Roy P.H."/>
            <person name="Boissinot M."/>
            <person name="Omar R.F."/>
        </authorList>
    </citation>
    <scope>NUCLEOTIDE SEQUENCE [LARGE SCALE GENOMIC DNA]</scope>
    <source>
        <strain evidence="1 2">CCRI-22567</strain>
    </source>
</reference>
<protein>
    <submittedName>
        <fullName evidence="1">Uncharacterized protein</fullName>
    </submittedName>
</protein>
<gene>
    <name evidence="1" type="ORF">BBG48_008590</name>
</gene>
<keyword evidence="2" id="KW-1185">Reference proteome</keyword>
<name>A0A371IJR4_9FIRM</name>
<evidence type="ECO:0000313" key="1">
    <source>
        <dbReference type="EMBL" id="RDY20732.1"/>
    </source>
</evidence>
<evidence type="ECO:0000313" key="2">
    <source>
        <dbReference type="Proteomes" id="UP000093352"/>
    </source>
</evidence>
<sequence>MILPEFKIINTNTGEEIRAGAIANIDYVSETIKYVAIGENRINKTTSHVSFTDKTLDLEDAKFVYTKAIEDIQQDISDWVVDNKEELEEGILKSVNEVSKQYLKEGTVFNITNVVDKHNLVEEVAADIVQGLLNVIATYEQEV</sequence>
<organism evidence="1 2">
    <name type="scientific">Criibacterium bergeronii</name>
    <dbReference type="NCBI Taxonomy" id="1871336"/>
    <lineage>
        <taxon>Bacteria</taxon>
        <taxon>Bacillati</taxon>
        <taxon>Bacillota</taxon>
        <taxon>Clostridia</taxon>
        <taxon>Peptostreptococcales</taxon>
        <taxon>Filifactoraceae</taxon>
        <taxon>Criibacterium</taxon>
    </lineage>
</organism>
<proteinExistence type="predicted"/>
<dbReference type="RefSeq" id="WP_068913994.1">
    <property type="nucleotide sequence ID" value="NZ_MBEW02000022.1"/>
</dbReference>
<accession>A0A371IJR4</accession>
<dbReference type="EMBL" id="MBEW02000022">
    <property type="protein sequence ID" value="RDY20732.1"/>
    <property type="molecule type" value="Genomic_DNA"/>
</dbReference>
<comment type="caution">
    <text evidence="1">The sequence shown here is derived from an EMBL/GenBank/DDBJ whole genome shotgun (WGS) entry which is preliminary data.</text>
</comment>